<keyword evidence="1" id="KW-0808">Transferase</keyword>
<dbReference type="AlphaFoldDB" id="A0A926EPI3"/>
<organism evidence="1 2">
    <name type="scientific">Youxingia wuxianensis</name>
    <dbReference type="NCBI Taxonomy" id="2763678"/>
    <lineage>
        <taxon>Bacteria</taxon>
        <taxon>Bacillati</taxon>
        <taxon>Bacillota</taxon>
        <taxon>Clostridia</taxon>
        <taxon>Eubacteriales</taxon>
        <taxon>Oscillospiraceae</taxon>
        <taxon>Youxingia</taxon>
    </lineage>
</organism>
<keyword evidence="1" id="KW-0328">Glycosyltransferase</keyword>
<accession>A0A926EPI3</accession>
<proteinExistence type="predicted"/>
<dbReference type="RefSeq" id="WP_262396127.1">
    <property type="nucleotide sequence ID" value="NZ_JACRTD010000011.1"/>
</dbReference>
<dbReference type="SUPFAM" id="SSF53271">
    <property type="entry name" value="PRTase-like"/>
    <property type="match status" value="1"/>
</dbReference>
<protein>
    <submittedName>
        <fullName evidence="1">Orotate phosphoribosyltransferase</fullName>
    </submittedName>
</protein>
<dbReference type="GO" id="GO:0016757">
    <property type="term" value="F:glycosyltransferase activity"/>
    <property type="evidence" value="ECO:0007669"/>
    <property type="project" value="UniProtKB-KW"/>
</dbReference>
<gene>
    <name evidence="1" type="ORF">H8705_12525</name>
</gene>
<dbReference type="Proteomes" id="UP000623678">
    <property type="component" value="Unassembled WGS sequence"/>
</dbReference>
<dbReference type="CDD" id="cd06223">
    <property type="entry name" value="PRTases_typeI"/>
    <property type="match status" value="1"/>
</dbReference>
<dbReference type="InterPro" id="IPR000836">
    <property type="entry name" value="PRTase_dom"/>
</dbReference>
<reference evidence="1" key="1">
    <citation type="submission" date="2020-08" db="EMBL/GenBank/DDBJ databases">
        <title>Genome public.</title>
        <authorList>
            <person name="Liu C."/>
            <person name="Sun Q."/>
        </authorList>
    </citation>
    <scope>NUCLEOTIDE SEQUENCE</scope>
    <source>
        <strain evidence="1">NSJ-64</strain>
    </source>
</reference>
<dbReference type="EMBL" id="JACRTD010000011">
    <property type="protein sequence ID" value="MBC8586406.1"/>
    <property type="molecule type" value="Genomic_DNA"/>
</dbReference>
<name>A0A926EPI3_9FIRM</name>
<comment type="caution">
    <text evidence="1">The sequence shown here is derived from an EMBL/GenBank/DDBJ whole genome shotgun (WGS) entry which is preliminary data.</text>
</comment>
<sequence>MESRTIKIKSKVNSKVSIAIIPGHFATNHSHVNYYIDMTGIKYRHKQAHLVADSLAAEYTNSTPVDTIVCMDDCEMIGAFLARELSKPGVMSMNSDNDIAVITPQFNTNAQLIFRDNIQNLLWNKHIILLVASATTGKTINRALECIRYYGGNVVGISAIFSAIDMVGDIPVRSLFSARDLPDYQTWALKDCPFCKKQEGIDAIVDSYGYTRL</sequence>
<keyword evidence="2" id="KW-1185">Reference proteome</keyword>
<dbReference type="InterPro" id="IPR029057">
    <property type="entry name" value="PRTase-like"/>
</dbReference>
<evidence type="ECO:0000313" key="2">
    <source>
        <dbReference type="Proteomes" id="UP000623678"/>
    </source>
</evidence>
<dbReference type="Gene3D" id="3.40.50.2020">
    <property type="match status" value="1"/>
</dbReference>
<evidence type="ECO:0000313" key="1">
    <source>
        <dbReference type="EMBL" id="MBC8586406.1"/>
    </source>
</evidence>